<feature type="compositionally biased region" description="Low complexity" evidence="5">
    <location>
        <begin position="45"/>
        <end position="68"/>
    </location>
</feature>
<sequence length="533" mass="56348">MPSSKPLPSVPPVIVSSSTSTPTVSRPEHNAPAPPPSPTQIFQATSGMPSSTTPISSSSPKSEPTSTSRGTASVPPTGTTKENVTTTASPSHSVTNLPAPPPPPPTSSSSSHVSVTASPSGSAAHAPESSSPVNSVVTSVTVVHAPLSHQTMTVTASVTTTFSSPVLSTSTAANGAIIITTPALITVMSTSTEPDGALTTITQIVANPPNFSSNEALSRNNSGLSHRPGVLAGICVVAGLVAAAIIIGAVYCVRRNRRISRRRRWLAGMQRQRPQSLAGDPFRDPVAVTKEGPYTDHAGPVMQTVDLNRHDRWDQLSSVGGSQLSHAQGSAKPYEPRNLFTLYPDPHPQMQPVRFSGSSSENHQMENIGIAYSTNNNLAVPAPQFKRHSLTPSSPSIYPASLPADDEDDFHAQELRNPENIIPVLRPEIPARSPARLSSTAIPPRPPRSHLRESAKAQTLENYNPLTPPASETSSKPPSPISEARPQDVLHRRTLLDVRVDIDLLPAFPLITYPVSFALGSKSVNQRQALTED</sequence>
<evidence type="ECO:0000256" key="6">
    <source>
        <dbReference type="SAM" id="Phobius"/>
    </source>
</evidence>
<dbReference type="EMBL" id="JAACJL010000001">
    <property type="protein sequence ID" value="KAF4623653.1"/>
    <property type="molecule type" value="Genomic_DNA"/>
</dbReference>
<evidence type="ECO:0000313" key="7">
    <source>
        <dbReference type="EMBL" id="KAF4623653.1"/>
    </source>
</evidence>
<evidence type="ECO:0000256" key="5">
    <source>
        <dbReference type="SAM" id="MobiDB-lite"/>
    </source>
</evidence>
<evidence type="ECO:0000256" key="4">
    <source>
        <dbReference type="ARBA" id="ARBA00023136"/>
    </source>
</evidence>
<evidence type="ECO:0000256" key="1">
    <source>
        <dbReference type="ARBA" id="ARBA00004167"/>
    </source>
</evidence>
<evidence type="ECO:0000256" key="2">
    <source>
        <dbReference type="ARBA" id="ARBA00022692"/>
    </source>
</evidence>
<dbReference type="PANTHER" id="PTHR15549">
    <property type="entry name" value="PAIRED IMMUNOGLOBULIN-LIKE TYPE 2 RECEPTOR"/>
    <property type="match status" value="1"/>
</dbReference>
<comment type="subcellular location">
    <subcellularLocation>
        <location evidence="1">Membrane</location>
        <topology evidence="1">Single-pass membrane protein</topology>
    </subcellularLocation>
</comment>
<feature type="transmembrane region" description="Helical" evidence="6">
    <location>
        <begin position="230"/>
        <end position="253"/>
    </location>
</feature>
<dbReference type="InterPro" id="IPR051694">
    <property type="entry name" value="Immunoregulatory_rcpt-like"/>
</dbReference>
<feature type="compositionally biased region" description="Polar residues" evidence="5">
    <location>
        <begin position="69"/>
        <end position="96"/>
    </location>
</feature>
<keyword evidence="3 6" id="KW-1133">Transmembrane helix</keyword>
<keyword evidence="2 6" id="KW-0812">Transmembrane</keyword>
<evidence type="ECO:0000313" key="8">
    <source>
        <dbReference type="Proteomes" id="UP000521872"/>
    </source>
</evidence>
<proteinExistence type="predicted"/>
<dbReference type="AlphaFoldDB" id="A0A8H4VV30"/>
<dbReference type="GO" id="GO:0071944">
    <property type="term" value="C:cell periphery"/>
    <property type="evidence" value="ECO:0007669"/>
    <property type="project" value="UniProtKB-ARBA"/>
</dbReference>
<accession>A0A8H4VV30</accession>
<dbReference type="GO" id="GO:0016020">
    <property type="term" value="C:membrane"/>
    <property type="evidence" value="ECO:0007669"/>
    <property type="project" value="UniProtKB-SubCell"/>
</dbReference>
<dbReference type="PANTHER" id="PTHR15549:SF30">
    <property type="entry name" value="MID2 DOMAIN-CONTAINING PROTEIN"/>
    <property type="match status" value="1"/>
</dbReference>
<evidence type="ECO:0000256" key="3">
    <source>
        <dbReference type="ARBA" id="ARBA00022989"/>
    </source>
</evidence>
<feature type="compositionally biased region" description="Polar residues" evidence="5">
    <location>
        <begin position="456"/>
        <end position="476"/>
    </location>
</feature>
<feature type="compositionally biased region" description="Low complexity" evidence="5">
    <location>
        <begin position="107"/>
        <end position="120"/>
    </location>
</feature>
<keyword evidence="8" id="KW-1185">Reference proteome</keyword>
<keyword evidence="4 6" id="KW-0472">Membrane</keyword>
<name>A0A8H4VV30_9AGAR</name>
<feature type="region of interest" description="Disordered" evidence="5">
    <location>
        <begin position="416"/>
        <end position="486"/>
    </location>
</feature>
<feature type="compositionally biased region" description="Low complexity" evidence="5">
    <location>
        <begin position="1"/>
        <end position="25"/>
    </location>
</feature>
<dbReference type="Proteomes" id="UP000521872">
    <property type="component" value="Unassembled WGS sequence"/>
</dbReference>
<comment type="caution">
    <text evidence="7">The sequence shown here is derived from an EMBL/GenBank/DDBJ whole genome shotgun (WGS) entry which is preliminary data.</text>
</comment>
<protein>
    <submittedName>
        <fullName evidence="7">Uncharacterized protein</fullName>
    </submittedName>
</protein>
<gene>
    <name evidence="7" type="ORF">D9613_001780</name>
</gene>
<organism evidence="7 8">
    <name type="scientific">Agrocybe pediades</name>
    <dbReference type="NCBI Taxonomy" id="84607"/>
    <lineage>
        <taxon>Eukaryota</taxon>
        <taxon>Fungi</taxon>
        <taxon>Dikarya</taxon>
        <taxon>Basidiomycota</taxon>
        <taxon>Agaricomycotina</taxon>
        <taxon>Agaricomycetes</taxon>
        <taxon>Agaricomycetidae</taxon>
        <taxon>Agaricales</taxon>
        <taxon>Agaricineae</taxon>
        <taxon>Strophariaceae</taxon>
        <taxon>Agrocybe</taxon>
    </lineage>
</organism>
<reference evidence="7 8" key="1">
    <citation type="submission" date="2019-12" db="EMBL/GenBank/DDBJ databases">
        <authorList>
            <person name="Floudas D."/>
            <person name="Bentzer J."/>
            <person name="Ahren D."/>
            <person name="Johansson T."/>
            <person name="Persson P."/>
            <person name="Tunlid A."/>
        </authorList>
    </citation>
    <scope>NUCLEOTIDE SEQUENCE [LARGE SCALE GENOMIC DNA]</scope>
    <source>
        <strain evidence="7 8">CBS 102.39</strain>
    </source>
</reference>
<feature type="region of interest" description="Disordered" evidence="5">
    <location>
        <begin position="1"/>
        <end position="133"/>
    </location>
</feature>